<gene>
    <name evidence="1" type="ORF">METZ01_LOCUS299786</name>
</gene>
<protein>
    <submittedName>
        <fullName evidence="1">Uncharacterized protein</fullName>
    </submittedName>
</protein>
<reference evidence="1" key="1">
    <citation type="submission" date="2018-05" db="EMBL/GenBank/DDBJ databases">
        <authorList>
            <person name="Lanie J.A."/>
            <person name="Ng W.-L."/>
            <person name="Kazmierczak K.M."/>
            <person name="Andrzejewski T.M."/>
            <person name="Davidsen T.M."/>
            <person name="Wayne K.J."/>
            <person name="Tettelin H."/>
            <person name="Glass J.I."/>
            <person name="Rusch D."/>
            <person name="Podicherti R."/>
            <person name="Tsui H.-C.T."/>
            <person name="Winkler M.E."/>
        </authorList>
    </citation>
    <scope>NUCLEOTIDE SEQUENCE</scope>
</reference>
<accession>A0A382MHN7</accession>
<dbReference type="EMBL" id="UINC01092930">
    <property type="protein sequence ID" value="SVC46932.1"/>
    <property type="molecule type" value="Genomic_DNA"/>
</dbReference>
<dbReference type="AlphaFoldDB" id="A0A382MHN7"/>
<proteinExistence type="predicted"/>
<sequence length="32" mass="3701">MEFNKENILNKIKAATQTTVVMDEGLRAYMLK</sequence>
<organism evidence="1">
    <name type="scientific">marine metagenome</name>
    <dbReference type="NCBI Taxonomy" id="408172"/>
    <lineage>
        <taxon>unclassified sequences</taxon>
        <taxon>metagenomes</taxon>
        <taxon>ecological metagenomes</taxon>
    </lineage>
</organism>
<evidence type="ECO:0000313" key="1">
    <source>
        <dbReference type="EMBL" id="SVC46932.1"/>
    </source>
</evidence>
<feature type="non-terminal residue" evidence="1">
    <location>
        <position position="32"/>
    </location>
</feature>
<name>A0A382MHN7_9ZZZZ</name>